<keyword evidence="2" id="KW-1185">Reference proteome</keyword>
<dbReference type="AlphaFoldDB" id="A0A2L2XCD3"/>
<protein>
    <submittedName>
        <fullName evidence="1">Uncharacterized protein</fullName>
    </submittedName>
</protein>
<comment type="caution">
    <text evidence="1">The sequence shown here is derived from an EMBL/GenBank/DDBJ whole genome shotgun (WGS) entry which is preliminary data.</text>
</comment>
<accession>A0A2L2XCD3</accession>
<organism evidence="1 2">
    <name type="scientific">Desulfocucumis palustris</name>
    <dbReference type="NCBI Taxonomy" id="1898651"/>
    <lineage>
        <taxon>Bacteria</taxon>
        <taxon>Bacillati</taxon>
        <taxon>Bacillota</taxon>
        <taxon>Clostridia</taxon>
        <taxon>Eubacteriales</taxon>
        <taxon>Desulfocucumaceae</taxon>
        <taxon>Desulfocucumis</taxon>
    </lineage>
</organism>
<evidence type="ECO:0000313" key="1">
    <source>
        <dbReference type="EMBL" id="GBF31876.1"/>
    </source>
</evidence>
<sequence>MTFGISRRRLDNHFYIMVTADGRGGCLVYVEYSTNWFNFL</sequence>
<name>A0A2L2XCD3_9FIRM</name>
<gene>
    <name evidence="1" type="ORF">DCCM_0060</name>
</gene>
<reference evidence="2" key="1">
    <citation type="submission" date="2018-02" db="EMBL/GenBank/DDBJ databases">
        <title>Genome sequence of Desulfocucumis palustris strain NAW-5.</title>
        <authorList>
            <person name="Watanabe M."/>
            <person name="Kojima H."/>
            <person name="Fukui M."/>
        </authorList>
    </citation>
    <scope>NUCLEOTIDE SEQUENCE [LARGE SCALE GENOMIC DNA]</scope>
    <source>
        <strain evidence="2">NAW-5</strain>
    </source>
</reference>
<dbReference type="Proteomes" id="UP000239549">
    <property type="component" value="Unassembled WGS sequence"/>
</dbReference>
<dbReference type="EMBL" id="BFAV01000003">
    <property type="protein sequence ID" value="GBF31876.1"/>
    <property type="molecule type" value="Genomic_DNA"/>
</dbReference>
<proteinExistence type="predicted"/>
<evidence type="ECO:0000313" key="2">
    <source>
        <dbReference type="Proteomes" id="UP000239549"/>
    </source>
</evidence>